<evidence type="ECO:0000313" key="4">
    <source>
        <dbReference type="Proteomes" id="UP001234989"/>
    </source>
</evidence>
<feature type="compositionally biased region" description="Polar residues" evidence="1">
    <location>
        <begin position="589"/>
        <end position="599"/>
    </location>
</feature>
<feature type="compositionally biased region" description="Low complexity" evidence="1">
    <location>
        <begin position="468"/>
        <end position="479"/>
    </location>
</feature>
<dbReference type="PANTHER" id="PTHR31805:SF27">
    <property type="entry name" value="WAS_WASL-INTERACTING PROTEIN FAMILY MEMBER 3-LIKE"/>
    <property type="match status" value="1"/>
</dbReference>
<sequence>MNTSQYMDKQIMDLSSSLSNNDFINLHDDQHHITGGVKGENHPVRPIESFPNYNIDWIQVDGARAWNSADTKTNTVIAPVYLFYMLMEDSNDQKNMVRRWRKKDQVANIYGTRKYNDHGQLWKISQNLRGISWTMPSKIVDTVFSWEEAGVGAKSRRNWRSYPKDTETILDVSDSYEEAHLDEEASKKILVYENKAFTWPLFMHRRGSRSTDLSNFPIIFCYDMILNLKSIGKNYSSPDSIEPAKLIVEKDLSTIDASLLSEIDHTVKKYADNLLHAIESVSARLSQLETRSRQIEAFVVELKLSVDNNHGNTDGKLRLVENILREVQDGVQVIKNKQDIIDTQLQLTKLQVPKFEQEIDTHNTTHVDSAHHRASAPLQSHQQFPPVALAQSPSPLPPPNAPPPPLQQKIPPQVELQDQFPHNPIPSGTQRETYFQSTGQAPENSSQQYQQSAPHQQRQTSIPPPPHQQYQPSPSSLYSQPPPPSQTHPPLPSVNPSQPQPPLIHHPEKRHFIASQTYPPANTSQSPSHPSSGAPVSHQFYAAPPNLFEPPSSRQGPGFASAYGPSTEPGESYPYSGSTVQYGSGYPLKSQQLASPSMGQSGGNGYPQLPTARILPQALPTASAVSSGSSSPRTGNRVPIDDVVDKVTNMGFPRDQVRATVRRLTENGQSVDLNVVLDKLMNGG</sequence>
<feature type="domain" description="DUF1421" evidence="2">
    <location>
        <begin position="640"/>
        <end position="684"/>
    </location>
</feature>
<feature type="compositionally biased region" description="Polar residues" evidence="1">
    <location>
        <begin position="514"/>
        <end position="531"/>
    </location>
</feature>
<proteinExistence type="predicted"/>
<evidence type="ECO:0000256" key="1">
    <source>
        <dbReference type="SAM" id="MobiDB-lite"/>
    </source>
</evidence>
<dbReference type="InterPro" id="IPR010820">
    <property type="entry name" value="DUF1421"/>
</dbReference>
<feature type="region of interest" description="Disordered" evidence="1">
    <location>
        <begin position="619"/>
        <end position="639"/>
    </location>
</feature>
<name>A0AAF0V544_SOLVR</name>
<evidence type="ECO:0000259" key="2">
    <source>
        <dbReference type="Pfam" id="PF07223"/>
    </source>
</evidence>
<dbReference type="PANTHER" id="PTHR31805">
    <property type="entry name" value="RECEPTOR-LIKE KINASE, PUTATIVE (DUF1421)-RELATED"/>
    <property type="match status" value="1"/>
</dbReference>
<protein>
    <recommendedName>
        <fullName evidence="2">DUF1421 domain-containing protein</fullName>
    </recommendedName>
</protein>
<dbReference type="EMBL" id="CP133623">
    <property type="protein sequence ID" value="WMV59078.1"/>
    <property type="molecule type" value="Genomic_DNA"/>
</dbReference>
<feature type="compositionally biased region" description="Pro residues" evidence="1">
    <location>
        <begin position="394"/>
        <end position="406"/>
    </location>
</feature>
<gene>
    <name evidence="3" type="ORF">MTR67_052463</name>
</gene>
<keyword evidence="4" id="KW-1185">Reference proteome</keyword>
<organism evidence="3 4">
    <name type="scientific">Solanum verrucosum</name>
    <dbReference type="NCBI Taxonomy" id="315347"/>
    <lineage>
        <taxon>Eukaryota</taxon>
        <taxon>Viridiplantae</taxon>
        <taxon>Streptophyta</taxon>
        <taxon>Embryophyta</taxon>
        <taxon>Tracheophyta</taxon>
        <taxon>Spermatophyta</taxon>
        <taxon>Magnoliopsida</taxon>
        <taxon>eudicotyledons</taxon>
        <taxon>Gunneridae</taxon>
        <taxon>Pentapetalae</taxon>
        <taxon>asterids</taxon>
        <taxon>lamiids</taxon>
        <taxon>Solanales</taxon>
        <taxon>Solanaceae</taxon>
        <taxon>Solanoideae</taxon>
        <taxon>Solaneae</taxon>
        <taxon>Solanum</taxon>
    </lineage>
</organism>
<feature type="compositionally biased region" description="Pro residues" evidence="1">
    <location>
        <begin position="480"/>
        <end position="504"/>
    </location>
</feature>
<dbReference type="Proteomes" id="UP001234989">
    <property type="component" value="Chromosome 12"/>
</dbReference>
<accession>A0AAF0V544</accession>
<feature type="compositionally biased region" description="Low complexity" evidence="1">
    <location>
        <begin position="622"/>
        <end position="631"/>
    </location>
</feature>
<evidence type="ECO:0000313" key="3">
    <source>
        <dbReference type="EMBL" id="WMV59078.1"/>
    </source>
</evidence>
<feature type="compositionally biased region" description="Polar residues" evidence="1">
    <location>
        <begin position="426"/>
        <end position="444"/>
    </location>
</feature>
<feature type="region of interest" description="Disordered" evidence="1">
    <location>
        <begin position="388"/>
        <end position="607"/>
    </location>
</feature>
<dbReference type="Pfam" id="PF07223">
    <property type="entry name" value="DUF1421"/>
    <property type="match status" value="1"/>
</dbReference>
<feature type="compositionally biased region" description="Low complexity" evidence="1">
    <location>
        <begin position="445"/>
        <end position="459"/>
    </location>
</feature>
<dbReference type="AlphaFoldDB" id="A0AAF0V544"/>
<reference evidence="3" key="1">
    <citation type="submission" date="2023-08" db="EMBL/GenBank/DDBJ databases">
        <title>A de novo genome assembly of Solanum verrucosum Schlechtendal, a Mexican diploid species geographically isolated from the other diploid A-genome species in potato relatives.</title>
        <authorList>
            <person name="Hosaka K."/>
        </authorList>
    </citation>
    <scope>NUCLEOTIDE SEQUENCE</scope>
    <source>
        <tissue evidence="3">Young leaves</tissue>
    </source>
</reference>